<evidence type="ECO:0000313" key="8">
    <source>
        <dbReference type="Proteomes" id="UP001154061"/>
    </source>
</evidence>
<keyword evidence="2" id="KW-0540">Nuclease</keyword>
<keyword evidence="8" id="KW-1185">Reference proteome</keyword>
<organism evidence="7 8">
    <name type="scientific">Natrinema salsiterrestre</name>
    <dbReference type="NCBI Taxonomy" id="2950540"/>
    <lineage>
        <taxon>Archaea</taxon>
        <taxon>Methanobacteriati</taxon>
        <taxon>Methanobacteriota</taxon>
        <taxon>Stenosarchaea group</taxon>
        <taxon>Halobacteria</taxon>
        <taxon>Halobacteriales</taxon>
        <taxon>Natrialbaceae</taxon>
        <taxon>Natrinema</taxon>
    </lineage>
</organism>
<reference evidence="7" key="1">
    <citation type="submission" date="2022-06" db="EMBL/GenBank/DDBJ databases">
        <title>Natrinema sp. a new haloarchaeum isolate from saline soil.</title>
        <authorList>
            <person name="Strakova D."/>
            <person name="Galisteo C."/>
            <person name="Sanchez-Porro C."/>
            <person name="Ventosa A."/>
        </authorList>
    </citation>
    <scope>NUCLEOTIDE SEQUENCE</scope>
    <source>
        <strain evidence="7">S1CR25-10</strain>
    </source>
</reference>
<keyword evidence="4" id="KW-0378">Hydrolase</keyword>
<comment type="caution">
    <text evidence="7">The sequence shown here is derived from an EMBL/GenBank/DDBJ whole genome shotgun (WGS) entry which is preliminary data.</text>
</comment>
<proteinExistence type="predicted"/>
<dbReference type="InterPro" id="IPR038570">
    <property type="entry name" value="HicA_sf"/>
</dbReference>
<protein>
    <submittedName>
        <fullName evidence="7">Type II toxin-antitoxin system HicA family toxin</fullName>
    </submittedName>
</protein>
<keyword evidence="6" id="KW-0346">Stress response</keyword>
<evidence type="ECO:0000256" key="1">
    <source>
        <dbReference type="ARBA" id="ARBA00022649"/>
    </source>
</evidence>
<dbReference type="GO" id="GO:0003729">
    <property type="term" value="F:mRNA binding"/>
    <property type="evidence" value="ECO:0007669"/>
    <property type="project" value="InterPro"/>
</dbReference>
<dbReference type="EMBL" id="JAMQOT010000015">
    <property type="protein sequence ID" value="MDF9748411.1"/>
    <property type="molecule type" value="Genomic_DNA"/>
</dbReference>
<evidence type="ECO:0000256" key="6">
    <source>
        <dbReference type="ARBA" id="ARBA00023016"/>
    </source>
</evidence>
<evidence type="ECO:0000313" key="7">
    <source>
        <dbReference type="EMBL" id="MDF9748411.1"/>
    </source>
</evidence>
<dbReference type="Pfam" id="PF07927">
    <property type="entry name" value="HicA_toxin"/>
    <property type="match status" value="1"/>
</dbReference>
<dbReference type="InterPro" id="IPR012933">
    <property type="entry name" value="HicA_mRNA_interferase"/>
</dbReference>
<evidence type="ECO:0000256" key="3">
    <source>
        <dbReference type="ARBA" id="ARBA00022759"/>
    </source>
</evidence>
<dbReference type="Gene3D" id="3.30.920.30">
    <property type="entry name" value="Hypothetical protein"/>
    <property type="match status" value="1"/>
</dbReference>
<dbReference type="RefSeq" id="WP_277525104.1">
    <property type="nucleotide sequence ID" value="NZ_JAMQOT010000015.1"/>
</dbReference>
<keyword evidence="5" id="KW-0694">RNA-binding</keyword>
<dbReference type="Proteomes" id="UP001154061">
    <property type="component" value="Unassembled WGS sequence"/>
</dbReference>
<dbReference type="SUPFAM" id="SSF54786">
    <property type="entry name" value="YcfA/nrd intein domain"/>
    <property type="match status" value="1"/>
</dbReference>
<keyword evidence="3" id="KW-0255">Endonuclease</keyword>
<dbReference type="GO" id="GO:0016787">
    <property type="term" value="F:hydrolase activity"/>
    <property type="evidence" value="ECO:0007669"/>
    <property type="project" value="UniProtKB-KW"/>
</dbReference>
<dbReference type="GO" id="GO:0004519">
    <property type="term" value="F:endonuclease activity"/>
    <property type="evidence" value="ECO:0007669"/>
    <property type="project" value="UniProtKB-KW"/>
</dbReference>
<name>A0A9Q4Q4B7_9EURY</name>
<accession>A0A9Q4Q4B7</accession>
<evidence type="ECO:0000256" key="4">
    <source>
        <dbReference type="ARBA" id="ARBA00022801"/>
    </source>
</evidence>
<dbReference type="AlphaFoldDB" id="A0A9Q4Q4B7"/>
<evidence type="ECO:0000256" key="5">
    <source>
        <dbReference type="ARBA" id="ARBA00022884"/>
    </source>
</evidence>
<sequence>MPTTDFSGLDIVKALTKNRFRTVGREGSHVRLRYEHPTNSDDVRVVSVPMHDRIKTGTLRNIADQCGAEDFHAWCEWIDQSR</sequence>
<evidence type="ECO:0000256" key="2">
    <source>
        <dbReference type="ARBA" id="ARBA00022722"/>
    </source>
</evidence>
<gene>
    <name evidence="7" type="ORF">NDI89_22870</name>
</gene>
<keyword evidence="1" id="KW-1277">Toxin-antitoxin system</keyword>